<evidence type="ECO:0000313" key="4">
    <source>
        <dbReference type="Proteomes" id="UP000002770"/>
    </source>
</evidence>
<proteinExistence type="predicted"/>
<dbReference type="RefSeq" id="WP_006870441.1">
    <property type="nucleotide sequence ID" value="NZ_JH413814.1"/>
</dbReference>
<dbReference type="AlphaFoldDB" id="G9EMP3"/>
<dbReference type="HOGENOM" id="CLU_1487267_0_0_6"/>
<feature type="region of interest" description="Disordered" evidence="1">
    <location>
        <begin position="161"/>
        <end position="181"/>
    </location>
</feature>
<name>G9EMP3_9GAMM</name>
<keyword evidence="2" id="KW-0472">Membrane</keyword>
<dbReference type="InParanoid" id="G9EMP3"/>
<evidence type="ECO:0000313" key="3">
    <source>
        <dbReference type="EMBL" id="EHL31437.1"/>
    </source>
</evidence>
<protein>
    <submittedName>
        <fullName evidence="3">Uncharacterized protein</fullName>
    </submittedName>
</protein>
<evidence type="ECO:0000256" key="1">
    <source>
        <dbReference type="SAM" id="MobiDB-lite"/>
    </source>
</evidence>
<keyword evidence="2" id="KW-0812">Transmembrane</keyword>
<sequence>MRLIVFPGLQLLKNLIILPFIDMFSLLMRLGIMVINLLSRISAYTLGHILYTFGTIWDPSIGFLFSASAQELTLFFNELDNVAGKMKQSILFFIEVTRSHLCQWAFVDSRIPKRCERIPHDDKGCLLKMLLDKSCVKPESNHLAVTNPVHSQLFSKSSAISTSGHSLSDKKPSSELGILSN</sequence>
<accession>G9EMP3</accession>
<gene>
    <name evidence="3" type="ORF">LDG_6513</name>
</gene>
<keyword evidence="4" id="KW-1185">Reference proteome</keyword>
<reference evidence="3 4" key="1">
    <citation type="journal article" date="2011" name="BMC Genomics">
        <title>Insight into cross-talk between intra-amoebal pathogens.</title>
        <authorList>
            <person name="Gimenez G."/>
            <person name="Bertelli C."/>
            <person name="Moliner C."/>
            <person name="Robert C."/>
            <person name="Raoult D."/>
            <person name="Fournier P.E."/>
            <person name="Greub G."/>
        </authorList>
    </citation>
    <scope>NUCLEOTIDE SEQUENCE [LARGE SCALE GENOMIC DNA]</scope>
    <source>
        <strain evidence="3 4">LLAP12</strain>
    </source>
</reference>
<dbReference type="Proteomes" id="UP000002770">
    <property type="component" value="Unassembled WGS sequence"/>
</dbReference>
<dbReference type="STRING" id="658187.LDG_6513"/>
<dbReference type="eggNOG" id="ENOG5031DRJ">
    <property type="taxonomic scope" value="Bacteria"/>
</dbReference>
<dbReference type="EMBL" id="JH413814">
    <property type="protein sequence ID" value="EHL31437.1"/>
    <property type="molecule type" value="Genomic_DNA"/>
</dbReference>
<evidence type="ECO:0000256" key="2">
    <source>
        <dbReference type="SAM" id="Phobius"/>
    </source>
</evidence>
<keyword evidence="2" id="KW-1133">Transmembrane helix</keyword>
<organism evidence="3 4">
    <name type="scientific">Legionella drancourtii LLAP12</name>
    <dbReference type="NCBI Taxonomy" id="658187"/>
    <lineage>
        <taxon>Bacteria</taxon>
        <taxon>Pseudomonadati</taxon>
        <taxon>Pseudomonadota</taxon>
        <taxon>Gammaproteobacteria</taxon>
        <taxon>Legionellales</taxon>
        <taxon>Legionellaceae</taxon>
        <taxon>Legionella</taxon>
    </lineage>
</organism>
<dbReference type="OrthoDB" id="5651185at2"/>
<feature type="transmembrane region" description="Helical" evidence="2">
    <location>
        <begin position="15"/>
        <end position="38"/>
    </location>
</feature>